<dbReference type="InterPro" id="IPR011709">
    <property type="entry name" value="DEAD-box_helicase_OB_fold"/>
</dbReference>
<dbReference type="CDD" id="cd18791">
    <property type="entry name" value="SF2_C_RHA"/>
    <property type="match status" value="1"/>
</dbReference>
<dbReference type="PANTHER" id="PTHR18934:SF99">
    <property type="entry name" value="ATP-DEPENDENT RNA HELICASE DHX37-RELATED"/>
    <property type="match status" value="1"/>
</dbReference>
<evidence type="ECO:0000256" key="4">
    <source>
        <dbReference type="ARBA" id="ARBA00022840"/>
    </source>
</evidence>
<dbReference type="Pfam" id="PF07717">
    <property type="entry name" value="OB_NTP_bind"/>
    <property type="match status" value="1"/>
</dbReference>
<dbReference type="InterPro" id="IPR024590">
    <property type="entry name" value="HrpA_C"/>
</dbReference>
<evidence type="ECO:0000313" key="8">
    <source>
        <dbReference type="Proteomes" id="UP000279994"/>
    </source>
</evidence>
<dbReference type="GO" id="GO:0003724">
    <property type="term" value="F:RNA helicase activity"/>
    <property type="evidence" value="ECO:0007669"/>
    <property type="project" value="UniProtKB-EC"/>
</dbReference>
<dbReference type="AlphaFoldDB" id="A0A3N0GPL4"/>
<dbReference type="Gene3D" id="3.40.50.300">
    <property type="entry name" value="P-loop containing nucleotide triphosphate hydrolases"/>
    <property type="match status" value="2"/>
</dbReference>
<reference evidence="7 8" key="1">
    <citation type="submission" date="2018-11" db="EMBL/GenBank/DDBJ databases">
        <authorList>
            <person name="Li F."/>
        </authorList>
    </citation>
    <scope>NUCLEOTIDE SEQUENCE [LARGE SCALE GENOMIC DNA]</scope>
    <source>
        <strain evidence="7 8">Gsoil 818</strain>
    </source>
</reference>
<dbReference type="Gene3D" id="1.20.120.1080">
    <property type="match status" value="1"/>
</dbReference>
<dbReference type="EC" id="3.6.4.13" evidence="7"/>
<feature type="domain" description="Helicase C-terminal" evidence="6">
    <location>
        <begin position="220"/>
        <end position="389"/>
    </location>
</feature>
<comment type="caution">
    <text evidence="7">The sequence shown here is derived from an EMBL/GenBank/DDBJ whole genome shotgun (WGS) entry which is preliminary data.</text>
</comment>
<evidence type="ECO:0000313" key="7">
    <source>
        <dbReference type="EMBL" id="RNM14156.1"/>
    </source>
</evidence>
<evidence type="ECO:0000256" key="1">
    <source>
        <dbReference type="ARBA" id="ARBA00022741"/>
    </source>
</evidence>
<evidence type="ECO:0000259" key="5">
    <source>
        <dbReference type="PROSITE" id="PS51192"/>
    </source>
</evidence>
<dbReference type="InterPro" id="IPR003593">
    <property type="entry name" value="AAA+_ATPase"/>
</dbReference>
<dbReference type="Proteomes" id="UP000279994">
    <property type="component" value="Unassembled WGS sequence"/>
</dbReference>
<dbReference type="RefSeq" id="WP_123223563.1">
    <property type="nucleotide sequence ID" value="NZ_RJSF01000040.1"/>
</dbReference>
<dbReference type="InterPro" id="IPR007502">
    <property type="entry name" value="Helicase-assoc_dom"/>
</dbReference>
<dbReference type="Pfam" id="PF11898">
    <property type="entry name" value="DUF3418"/>
    <property type="match status" value="1"/>
</dbReference>
<dbReference type="SMART" id="SM00490">
    <property type="entry name" value="HELICc"/>
    <property type="match status" value="1"/>
</dbReference>
<organism evidence="7 8">
    <name type="scientific">Nocardioides pocheonensis</name>
    <dbReference type="NCBI Taxonomy" id="661485"/>
    <lineage>
        <taxon>Bacteria</taxon>
        <taxon>Bacillati</taxon>
        <taxon>Actinomycetota</taxon>
        <taxon>Actinomycetes</taxon>
        <taxon>Propionibacteriales</taxon>
        <taxon>Nocardioidaceae</taxon>
        <taxon>Nocardioides</taxon>
    </lineage>
</organism>
<dbReference type="GO" id="GO:0016787">
    <property type="term" value="F:hydrolase activity"/>
    <property type="evidence" value="ECO:0007669"/>
    <property type="project" value="UniProtKB-KW"/>
</dbReference>
<dbReference type="PANTHER" id="PTHR18934">
    <property type="entry name" value="ATP-DEPENDENT RNA HELICASE"/>
    <property type="match status" value="1"/>
</dbReference>
<dbReference type="Pfam" id="PF00271">
    <property type="entry name" value="Helicase_C"/>
    <property type="match status" value="1"/>
</dbReference>
<dbReference type="FunFam" id="1.20.120.1080:FF:000005">
    <property type="entry name" value="ATP-dependent helicase HrpA"/>
    <property type="match status" value="1"/>
</dbReference>
<evidence type="ECO:0000259" key="6">
    <source>
        <dbReference type="PROSITE" id="PS51194"/>
    </source>
</evidence>
<keyword evidence="2 7" id="KW-0378">Hydrolase</keyword>
<dbReference type="OrthoDB" id="9805617at2"/>
<keyword evidence="3 7" id="KW-0347">Helicase</keyword>
<dbReference type="GO" id="GO:0003723">
    <property type="term" value="F:RNA binding"/>
    <property type="evidence" value="ECO:0007669"/>
    <property type="project" value="TreeGrafter"/>
</dbReference>
<dbReference type="InterPro" id="IPR011545">
    <property type="entry name" value="DEAD/DEAH_box_helicase_dom"/>
</dbReference>
<name>A0A3N0GPL4_9ACTN</name>
<dbReference type="SMART" id="SM00382">
    <property type="entry name" value="AAA"/>
    <property type="match status" value="1"/>
</dbReference>
<dbReference type="SUPFAM" id="SSF52540">
    <property type="entry name" value="P-loop containing nucleoside triphosphate hydrolases"/>
    <property type="match status" value="1"/>
</dbReference>
<dbReference type="SMART" id="SM00487">
    <property type="entry name" value="DEXDc"/>
    <property type="match status" value="1"/>
</dbReference>
<sequence>MHIKFPAELPVSARREDIAEAIRDHQVVIVAGETGSGKTTQLPKICLALGRGQDAMIGHTQPRRIAARSVAERIAEELGTELGDVVGYQVRFTDRTSRSSRVKVMTDGILLAELQRDKQLKRYDTIIIDEAHERSLNIDFLLGYLKQLLPRRPDLKLIITSATIDPEKFARHFAGSDGTPAPIIEVSGRTYPVEIRYRPLVQVPDSDEEGEVLVRDQTEAIVAAVDELRAETPGDVLVFLPGEREIRDTADALKRRAEGPRGFDIVPLYSRLSAAEQHRVFERHTRRRVVLATNVAETSLTVPGISAVIDTGVARISRYSVRTKVQRLPIEPISQASANQRSGRCGRVEAGIAIRLYSEDDYLARPEFTDPEILRTTLASVILQMTALGLGDIARFPFVDPPDARNVRSGVLLLEELGALAGPTTQGVTTKEGRGGRTRLTGVGRTLARLPIDPQLGRMLLAADRLGCLREVLVIAAALSIQDPRERPVEQQARADQMHARFRDQRSDFLAWLNLWRHLREHQEKLGSSAFRRMCRDEHLNYLRVREWQDFERQLRQVCKEVGLTVPKGGIGSTGEGSLDEDAVHQALLTGLLSHIGLRDAERRDYLGARGTRFSIFPGSGLFRKQPEFVMAAELVETSRLWGRQCAAIDPLWAERAGEHLVKRTWSEPHWSQKRAAVMARERVTLYGVPLVADRLVNYGKHDPELARELFLRHALVQGEWHARHRFLATNRQLLEEAEELEHRARRRDLVVDEQTLFDFYDSVVPPEVVSGAHFDAWWKQARRDRPDLLTFDPQMLLSDRAAEVRPEDFPDAWHEDALALPLHYQFAPGEVEDGVRVDVPLATLNHLDGASFTWHVPGLREELVVALLRSLPKRLRVSFVPAPNVARAFLAAVPPGEESITDALARHLRATTGVHVPEDTWDWSKVPDHLRPTFRVVDETGAVVAEGKDLDALKAPLRPAFEEAVASAAADSGVARTGQTAWTFGTIEPSFRQVRAGHEVVGFPGLVDEGTTVGLQVHATAEEQDAHHRRGVRRLLQLGTTAPDLLSGLDNAAKLGLAGSPYASVKELVDDCVLAALGELVELAGPVWDEGAFDALLQQARRELPERAAAVLQQTSRVLADWREVDRLLHGRVDLAVLPSMNDMRQHLGRLVGRGFVADAGVVALRSYPRYLAALRERRRQLDASPARDLELLGRVTEFQQAWDQRMSALPPGRPPGAGLERLRWMIEEYRVSLWAQQLGTAAPVSDTRLRKLVAQL</sequence>
<dbReference type="InterPro" id="IPR010222">
    <property type="entry name" value="RNA_helicase_HrpA"/>
</dbReference>
<feature type="domain" description="Helicase ATP-binding" evidence="5">
    <location>
        <begin position="19"/>
        <end position="182"/>
    </location>
</feature>
<dbReference type="EMBL" id="RJSF01000040">
    <property type="protein sequence ID" value="RNM14156.1"/>
    <property type="molecule type" value="Genomic_DNA"/>
</dbReference>
<gene>
    <name evidence="7" type="primary">hrpA</name>
    <name evidence="7" type="ORF">EFL26_14615</name>
</gene>
<dbReference type="InterPro" id="IPR027417">
    <property type="entry name" value="P-loop_NTPase"/>
</dbReference>
<dbReference type="PROSITE" id="PS51194">
    <property type="entry name" value="HELICASE_CTER"/>
    <property type="match status" value="1"/>
</dbReference>
<protein>
    <submittedName>
        <fullName evidence="7">ATP-dependent RNA helicase HrpA</fullName>
        <ecNumber evidence="7">3.6.4.13</ecNumber>
    </submittedName>
</protein>
<keyword evidence="8" id="KW-1185">Reference proteome</keyword>
<evidence type="ECO:0000256" key="2">
    <source>
        <dbReference type="ARBA" id="ARBA00022801"/>
    </source>
</evidence>
<dbReference type="GO" id="GO:0005524">
    <property type="term" value="F:ATP binding"/>
    <property type="evidence" value="ECO:0007669"/>
    <property type="project" value="UniProtKB-KW"/>
</dbReference>
<dbReference type="InterPro" id="IPR001650">
    <property type="entry name" value="Helicase_C-like"/>
</dbReference>
<dbReference type="Pfam" id="PF21010">
    <property type="entry name" value="HA2_C"/>
    <property type="match status" value="1"/>
</dbReference>
<proteinExistence type="predicted"/>
<dbReference type="SMART" id="SM00847">
    <property type="entry name" value="HA2"/>
    <property type="match status" value="1"/>
</dbReference>
<keyword evidence="1" id="KW-0547">Nucleotide-binding</keyword>
<dbReference type="NCBIfam" id="NF008348">
    <property type="entry name" value="PRK11131.1"/>
    <property type="match status" value="1"/>
</dbReference>
<keyword evidence="4" id="KW-0067">ATP-binding</keyword>
<dbReference type="InterPro" id="IPR014001">
    <property type="entry name" value="Helicase_ATP-bd"/>
</dbReference>
<dbReference type="PROSITE" id="PS51192">
    <property type="entry name" value="HELICASE_ATP_BIND_1"/>
    <property type="match status" value="1"/>
</dbReference>
<accession>A0A3N0GPL4</accession>
<dbReference type="NCBIfam" id="TIGR01967">
    <property type="entry name" value="DEAH_box_HrpA"/>
    <property type="match status" value="1"/>
</dbReference>
<dbReference type="Pfam" id="PF00270">
    <property type="entry name" value="DEAD"/>
    <property type="match status" value="1"/>
</dbReference>
<dbReference type="CDD" id="cd17989">
    <property type="entry name" value="DEXHc_HrpA"/>
    <property type="match status" value="1"/>
</dbReference>
<evidence type="ECO:0000256" key="3">
    <source>
        <dbReference type="ARBA" id="ARBA00022806"/>
    </source>
</evidence>